<organism evidence="3 4">
    <name type="scientific">Salvia divinorum</name>
    <name type="common">Maria pastora</name>
    <name type="synonym">Diviner's sage</name>
    <dbReference type="NCBI Taxonomy" id="28513"/>
    <lineage>
        <taxon>Eukaryota</taxon>
        <taxon>Viridiplantae</taxon>
        <taxon>Streptophyta</taxon>
        <taxon>Embryophyta</taxon>
        <taxon>Tracheophyta</taxon>
        <taxon>Spermatophyta</taxon>
        <taxon>Magnoliopsida</taxon>
        <taxon>eudicotyledons</taxon>
        <taxon>Gunneridae</taxon>
        <taxon>Pentapetalae</taxon>
        <taxon>asterids</taxon>
        <taxon>lamiids</taxon>
        <taxon>Lamiales</taxon>
        <taxon>Lamiaceae</taxon>
        <taxon>Nepetoideae</taxon>
        <taxon>Mentheae</taxon>
        <taxon>Salviinae</taxon>
        <taxon>Salvia</taxon>
        <taxon>Salvia subgen. Calosphace</taxon>
    </lineage>
</organism>
<dbReference type="FunFam" id="1.25.40.10:FF:000073">
    <property type="entry name" value="Pentatricopeptide repeat-containing protein chloroplastic"/>
    <property type="match status" value="1"/>
</dbReference>
<dbReference type="NCBIfam" id="TIGR00756">
    <property type="entry name" value="PPR"/>
    <property type="match status" value="4"/>
</dbReference>
<evidence type="ECO:0000313" key="4">
    <source>
        <dbReference type="Proteomes" id="UP001567538"/>
    </source>
</evidence>
<dbReference type="Pfam" id="PF20431">
    <property type="entry name" value="E_motif"/>
    <property type="match status" value="1"/>
</dbReference>
<dbReference type="InterPro" id="IPR046960">
    <property type="entry name" value="PPR_At4g14850-like_plant"/>
</dbReference>
<dbReference type="EMBL" id="JBEAFC010000008">
    <property type="protein sequence ID" value="KAL1543247.1"/>
    <property type="molecule type" value="Genomic_DNA"/>
</dbReference>
<sequence>MLARYNKIWPNSSFSHLQFGFSTLHPVNDTRFQELDFYDYLLEICVGECKKIQTRKLFDGIPERLSFSLKVAKAIHAQSLKFGISSERELGNSVLDLYAKCGHMDYTRKVFLHLERRDESAWNSVMSMKSRKGLFGEVLEDCASMWSCGVAGNQFSFAIVLSACAKLMDVDLGKQAHCAAIKLGFETNSYCEGALIDMYAKCGYLAFAKRIFDVAVCPDKVAWTSMISGLAQAGLISEALEVFEQMQKAGHVPDDIVLVTVLSTFVGRGRLEDACRLFAQMRNPNVVAWNVMISGHVKGGNEGEAIKLFKNMVNIAVVEPTRSTLGSVLRAIATVANLTYGLQVHSWALKRGLSSNVYAGSSLVNMYAKCQKMEAAMEVFTDSEEKNEVLWNALIGGYAQNGLAHEVFELFDEEEEEAFRVFRQMMSDGIAPDEVSLASILSAVGNLKDLCKGMQIHCFMHKYGLEKAMYAGSSLIDMYCKCRVVETASQVFSSIPQKSVVCVNALISGHALFSSAEAGSTFKYMLLEGLQPSEVTFATLLEACSDNNDLCFGMQIHCFIRKVGLSFSDEFLAVSLLGMYINNQRNTEAISFFSELAHPRSTVLWTVLISGSAQNGRYDEALRWYHEMRCQNSMPDQATFCSVMRACSALTSLEDGKKIHSVIFHIGYDKDELTGSALVDMYAKCGDVRSSSQVFGEMISKKDVILWNSMIVGYGKNGYAEDALKMFDEMKQANVEPDAVTFLGVLTACSHAGMVPEGRQIYESMVSLYGVEPRRDHWACMVDLFGRWGFLEEAEKFIDNLVSVPDSMIWATYLNACRLQGDDARGKRAAEKLFELEPHDSSPYVLLSSMHAASGNWDGVKFVREKMLEKGLVKLPGSSKISMDVVS</sequence>
<feature type="repeat" description="PPR" evidence="2">
    <location>
        <begin position="387"/>
        <end position="421"/>
    </location>
</feature>
<dbReference type="Gene3D" id="1.25.40.10">
    <property type="entry name" value="Tetratricopeptide repeat domain"/>
    <property type="match status" value="6"/>
</dbReference>
<keyword evidence="1" id="KW-0677">Repeat</keyword>
<gene>
    <name evidence="3" type="ORF">AAHA92_20249</name>
</gene>
<dbReference type="PANTHER" id="PTHR47926:SF441">
    <property type="entry name" value="PENTATRICOPEPTIDE REPEAT-CONTAINING PROTEIN"/>
    <property type="match status" value="1"/>
</dbReference>
<dbReference type="Proteomes" id="UP001567538">
    <property type="component" value="Unassembled WGS sequence"/>
</dbReference>
<evidence type="ECO:0000256" key="1">
    <source>
        <dbReference type="ARBA" id="ARBA00022737"/>
    </source>
</evidence>
<keyword evidence="4" id="KW-1185">Reference proteome</keyword>
<dbReference type="Pfam" id="PF01535">
    <property type="entry name" value="PPR"/>
    <property type="match status" value="7"/>
</dbReference>
<comment type="caution">
    <text evidence="3">The sequence shown here is derived from an EMBL/GenBank/DDBJ whole genome shotgun (WGS) entry which is preliminary data.</text>
</comment>
<name>A0ABD1GGJ7_SALDI</name>
<reference evidence="3 4" key="1">
    <citation type="submission" date="2024-06" db="EMBL/GenBank/DDBJ databases">
        <title>A chromosome level genome sequence of Diviner's sage (Salvia divinorum).</title>
        <authorList>
            <person name="Ford S.A."/>
            <person name="Ro D.-K."/>
            <person name="Ness R.W."/>
            <person name="Phillips M.A."/>
        </authorList>
    </citation>
    <scope>NUCLEOTIDE SEQUENCE [LARGE SCALE GENOMIC DNA]</scope>
    <source>
        <strain evidence="3">SAF-2024a</strain>
        <tissue evidence="3">Leaf</tissue>
    </source>
</reference>
<proteinExistence type="predicted"/>
<dbReference type="InterPro" id="IPR002885">
    <property type="entry name" value="PPR_rpt"/>
</dbReference>
<feature type="repeat" description="PPR" evidence="2">
    <location>
        <begin position="703"/>
        <end position="737"/>
    </location>
</feature>
<feature type="repeat" description="PPR" evidence="2">
    <location>
        <begin position="219"/>
        <end position="253"/>
    </location>
</feature>
<dbReference type="GO" id="GO:0003729">
    <property type="term" value="F:mRNA binding"/>
    <property type="evidence" value="ECO:0007669"/>
    <property type="project" value="UniProtKB-ARBA"/>
</dbReference>
<dbReference type="AlphaFoldDB" id="A0ABD1GGJ7"/>
<feature type="repeat" description="PPR" evidence="2">
    <location>
        <begin position="601"/>
        <end position="635"/>
    </location>
</feature>
<dbReference type="InterPro" id="IPR046848">
    <property type="entry name" value="E_motif"/>
</dbReference>
<dbReference type="FunFam" id="1.25.40.10:FF:000343">
    <property type="entry name" value="Pentatricopeptide repeat-containing protein At3g58590"/>
    <property type="match status" value="1"/>
</dbReference>
<accession>A0ABD1GGJ7</accession>
<dbReference type="FunFam" id="1.25.40.10:FF:000090">
    <property type="entry name" value="Pentatricopeptide repeat-containing protein, chloroplastic"/>
    <property type="match status" value="1"/>
</dbReference>
<dbReference type="PANTHER" id="PTHR47926">
    <property type="entry name" value="PENTATRICOPEPTIDE REPEAT-CONTAINING PROTEIN"/>
    <property type="match status" value="1"/>
</dbReference>
<evidence type="ECO:0000313" key="3">
    <source>
        <dbReference type="EMBL" id="KAL1543247.1"/>
    </source>
</evidence>
<dbReference type="InterPro" id="IPR011990">
    <property type="entry name" value="TPR-like_helical_dom_sf"/>
</dbReference>
<protein>
    <submittedName>
        <fullName evidence="3">Pentatricopeptide repeat-containing protein, mitochondrial isoform X3</fullName>
    </submittedName>
</protein>
<dbReference type="Pfam" id="PF13041">
    <property type="entry name" value="PPR_2"/>
    <property type="match status" value="2"/>
</dbReference>
<dbReference type="PROSITE" id="PS51375">
    <property type="entry name" value="PPR"/>
    <property type="match status" value="5"/>
</dbReference>
<dbReference type="SUPFAM" id="SSF48452">
    <property type="entry name" value="TPR-like"/>
    <property type="match status" value="1"/>
</dbReference>
<feature type="repeat" description="PPR" evidence="2">
    <location>
        <begin position="285"/>
        <end position="319"/>
    </location>
</feature>
<evidence type="ECO:0000256" key="2">
    <source>
        <dbReference type="PROSITE-ProRule" id="PRU00708"/>
    </source>
</evidence>